<organism evidence="2 3">
    <name type="scientific">Stylosanthes scabra</name>
    <dbReference type="NCBI Taxonomy" id="79078"/>
    <lineage>
        <taxon>Eukaryota</taxon>
        <taxon>Viridiplantae</taxon>
        <taxon>Streptophyta</taxon>
        <taxon>Embryophyta</taxon>
        <taxon>Tracheophyta</taxon>
        <taxon>Spermatophyta</taxon>
        <taxon>Magnoliopsida</taxon>
        <taxon>eudicotyledons</taxon>
        <taxon>Gunneridae</taxon>
        <taxon>Pentapetalae</taxon>
        <taxon>rosids</taxon>
        <taxon>fabids</taxon>
        <taxon>Fabales</taxon>
        <taxon>Fabaceae</taxon>
        <taxon>Papilionoideae</taxon>
        <taxon>50 kb inversion clade</taxon>
        <taxon>dalbergioids sensu lato</taxon>
        <taxon>Dalbergieae</taxon>
        <taxon>Pterocarpus clade</taxon>
        <taxon>Stylosanthes</taxon>
    </lineage>
</organism>
<evidence type="ECO:0000256" key="1">
    <source>
        <dbReference type="SAM" id="MobiDB-lite"/>
    </source>
</evidence>
<protein>
    <submittedName>
        <fullName evidence="2">Uncharacterized protein</fullName>
    </submittedName>
</protein>
<comment type="caution">
    <text evidence="2">The sequence shown here is derived from an EMBL/GenBank/DDBJ whole genome shotgun (WGS) entry which is preliminary data.</text>
</comment>
<dbReference type="Proteomes" id="UP001341840">
    <property type="component" value="Unassembled WGS sequence"/>
</dbReference>
<feature type="compositionally biased region" description="Acidic residues" evidence="1">
    <location>
        <begin position="89"/>
        <end position="102"/>
    </location>
</feature>
<feature type="region of interest" description="Disordered" evidence="1">
    <location>
        <begin position="70"/>
        <end position="143"/>
    </location>
</feature>
<reference evidence="2 3" key="1">
    <citation type="journal article" date="2023" name="Plants (Basel)">
        <title>Bridging the Gap: Combining Genomics and Transcriptomics Approaches to Understand Stylosanthes scabra, an Orphan Legume from the Brazilian Caatinga.</title>
        <authorList>
            <person name="Ferreira-Neto J.R.C."/>
            <person name="da Silva M.D."/>
            <person name="Binneck E."/>
            <person name="de Melo N.F."/>
            <person name="da Silva R.H."/>
            <person name="de Melo A.L.T.M."/>
            <person name="Pandolfi V."/>
            <person name="Bustamante F.O."/>
            <person name="Brasileiro-Vidal A.C."/>
            <person name="Benko-Iseppon A.M."/>
        </authorList>
    </citation>
    <scope>NUCLEOTIDE SEQUENCE [LARGE SCALE GENOMIC DNA]</scope>
    <source>
        <tissue evidence="2">Leaves</tissue>
    </source>
</reference>
<feature type="compositionally biased region" description="Basic residues" evidence="1">
    <location>
        <begin position="125"/>
        <end position="138"/>
    </location>
</feature>
<evidence type="ECO:0000313" key="3">
    <source>
        <dbReference type="Proteomes" id="UP001341840"/>
    </source>
</evidence>
<name>A0ABU6SNH2_9FABA</name>
<proteinExistence type="predicted"/>
<gene>
    <name evidence="2" type="ORF">PIB30_068589</name>
</gene>
<evidence type="ECO:0000313" key="2">
    <source>
        <dbReference type="EMBL" id="MED6137817.1"/>
    </source>
</evidence>
<sequence length="162" mass="18365">MARNGPSPLAKRKGKGYGPPTRESPWLAALRARLAANSYPETPVTPVALAPTARRTARIFVKYYSMRLANKGGPSNVTPTNYDPIEIGSDFETESQLEDTDNELVTMEREQEQEQGEEEGEITRKSKRRTLRKNRREFRRGVSMKATLDLLQQTSRRMIAPQ</sequence>
<feature type="region of interest" description="Disordered" evidence="1">
    <location>
        <begin position="1"/>
        <end position="24"/>
    </location>
</feature>
<keyword evidence="3" id="KW-1185">Reference proteome</keyword>
<dbReference type="EMBL" id="JASCZI010061153">
    <property type="protein sequence ID" value="MED6137817.1"/>
    <property type="molecule type" value="Genomic_DNA"/>
</dbReference>
<accession>A0ABU6SNH2</accession>